<keyword evidence="2" id="KW-0732">Signal</keyword>
<keyword evidence="5" id="KW-1185">Reference proteome</keyword>
<accession>A0ABV7RY27</accession>
<feature type="domain" description="SPOR" evidence="3">
    <location>
        <begin position="282"/>
        <end position="359"/>
    </location>
</feature>
<feature type="signal peptide" evidence="2">
    <location>
        <begin position="1"/>
        <end position="18"/>
    </location>
</feature>
<dbReference type="SUPFAM" id="SSF110997">
    <property type="entry name" value="Sporulation related repeat"/>
    <property type="match status" value="1"/>
</dbReference>
<dbReference type="Proteomes" id="UP001595596">
    <property type="component" value="Unassembled WGS sequence"/>
</dbReference>
<organism evidence="4 5">
    <name type="scientific">Paracoccus simplex</name>
    <dbReference type="NCBI Taxonomy" id="2086346"/>
    <lineage>
        <taxon>Bacteria</taxon>
        <taxon>Pseudomonadati</taxon>
        <taxon>Pseudomonadota</taxon>
        <taxon>Alphaproteobacteria</taxon>
        <taxon>Rhodobacterales</taxon>
        <taxon>Paracoccaceae</taxon>
        <taxon>Paracoccus</taxon>
    </lineage>
</organism>
<protein>
    <submittedName>
        <fullName evidence="4">SPOR domain-containing protein</fullName>
    </submittedName>
</protein>
<reference evidence="5" key="1">
    <citation type="journal article" date="2019" name="Int. J. Syst. Evol. Microbiol.">
        <title>The Global Catalogue of Microorganisms (GCM) 10K type strain sequencing project: providing services to taxonomists for standard genome sequencing and annotation.</title>
        <authorList>
            <consortium name="The Broad Institute Genomics Platform"/>
            <consortium name="The Broad Institute Genome Sequencing Center for Infectious Disease"/>
            <person name="Wu L."/>
            <person name="Ma J."/>
        </authorList>
    </citation>
    <scope>NUCLEOTIDE SEQUENCE [LARGE SCALE GENOMIC DNA]</scope>
    <source>
        <strain evidence="5">VKM B-3226</strain>
    </source>
</reference>
<comment type="caution">
    <text evidence="4">The sequence shown here is derived from an EMBL/GenBank/DDBJ whole genome shotgun (WGS) entry which is preliminary data.</text>
</comment>
<evidence type="ECO:0000313" key="5">
    <source>
        <dbReference type="Proteomes" id="UP001595596"/>
    </source>
</evidence>
<dbReference type="RefSeq" id="WP_379029563.1">
    <property type="nucleotide sequence ID" value="NZ_JBHRXE010000019.1"/>
</dbReference>
<feature type="region of interest" description="Disordered" evidence="1">
    <location>
        <begin position="111"/>
        <end position="135"/>
    </location>
</feature>
<name>A0ABV7RY27_9RHOB</name>
<dbReference type="EMBL" id="JBHRXE010000019">
    <property type="protein sequence ID" value="MFC3569529.1"/>
    <property type="molecule type" value="Genomic_DNA"/>
</dbReference>
<sequence length="359" mass="37385">MLWMLRMMLALLPGLALAQDLRPAEEPPADFFARQYIDSRGCVFLRDDAGLWAPRLARDGSATCGYPPTLSARGLDGKPRLRALDPDAGRSHAELLEETLSQAVITNLRPGELASDPRPMETLPDRGGEPASAGPAEALRAALSAAPALRQGMGGALQPNRRLCELLGYDGAPGAARLGADPSQGYCGSLNPADLSRLSFMRPAGHPATATAARVAPLPPAATAQAATVAGLGRQTVPGPVPAAKPAAAARAIVPQDKPGTRPQPAGKSHGGAGAATSAVGTIPAGARYVQLGTFGNPDNAERAARRLAGLGYPVLRGRDRVNGREVQFIMAGPFDDRESIVRALDAIRRAGYRDAFPR</sequence>
<evidence type="ECO:0000259" key="3">
    <source>
        <dbReference type="PROSITE" id="PS51724"/>
    </source>
</evidence>
<dbReference type="PROSITE" id="PS51724">
    <property type="entry name" value="SPOR"/>
    <property type="match status" value="1"/>
</dbReference>
<feature type="chain" id="PRO_5045652316" evidence="2">
    <location>
        <begin position="19"/>
        <end position="359"/>
    </location>
</feature>
<dbReference type="Pfam" id="PF05036">
    <property type="entry name" value="SPOR"/>
    <property type="match status" value="1"/>
</dbReference>
<evidence type="ECO:0000256" key="2">
    <source>
        <dbReference type="SAM" id="SignalP"/>
    </source>
</evidence>
<evidence type="ECO:0000313" key="4">
    <source>
        <dbReference type="EMBL" id="MFC3569529.1"/>
    </source>
</evidence>
<dbReference type="InterPro" id="IPR007730">
    <property type="entry name" value="SPOR-like_dom"/>
</dbReference>
<gene>
    <name evidence="4" type="ORF">ACFOMP_08710</name>
</gene>
<proteinExistence type="predicted"/>
<dbReference type="InterPro" id="IPR036680">
    <property type="entry name" value="SPOR-like_sf"/>
</dbReference>
<evidence type="ECO:0000256" key="1">
    <source>
        <dbReference type="SAM" id="MobiDB-lite"/>
    </source>
</evidence>
<feature type="region of interest" description="Disordered" evidence="1">
    <location>
        <begin position="256"/>
        <end position="277"/>
    </location>
</feature>
<dbReference type="Gene3D" id="3.30.70.1070">
    <property type="entry name" value="Sporulation related repeat"/>
    <property type="match status" value="1"/>
</dbReference>